<dbReference type="SUPFAM" id="SSF46785">
    <property type="entry name" value="Winged helix' DNA-binding domain"/>
    <property type="match status" value="1"/>
</dbReference>
<protein>
    <recommendedName>
        <fullName evidence="3">Transcriptional regulator</fullName>
    </recommendedName>
</protein>
<dbReference type="AlphaFoldDB" id="A0A1H5NE84"/>
<gene>
    <name evidence="1" type="ORF">SAMN04488554_4166</name>
</gene>
<sequence>MTPVVGVVGPADLVPGVAESVSEVSGLEAITLPYSHESETPDLVRENAASVDAWLFTGIVPYTLAKGTTSRPAAFVDYTRETVLRSWVRLAREGRDVARTSIDTVGIPELREIADAVGLPADRPRSLPHRVDQRVSQLIDFHRNNPDDSWTAITCVSSVYEALREEIAIVRLVPSENAIRTAISRLTLTINSQVSEDSQVAVGLLAADDMTRAAPFLKAQATALAGTVALAETGEMLLVTTRGALAIASYQFSQPPLLRRLSEAGISANAGFGVGRTALEAEQLARRALNRARAHPGPTAVVSFRNDVDLALGLGAENSEAPGEQEAPALGTIATRVGVALQTLTRLRDLAHHHPDEPLTSRVVAEALDVQLRTARRMLQRLERGGYAERVGNEARESSGRPLTQYLLHL</sequence>
<evidence type="ECO:0008006" key="3">
    <source>
        <dbReference type="Google" id="ProtNLM"/>
    </source>
</evidence>
<dbReference type="InterPro" id="IPR036388">
    <property type="entry name" value="WH-like_DNA-bd_sf"/>
</dbReference>
<name>A0A1H5NE84_9MICO</name>
<organism evidence="1 2">
    <name type="scientific">Ruania alba</name>
    <dbReference type="NCBI Taxonomy" id="648782"/>
    <lineage>
        <taxon>Bacteria</taxon>
        <taxon>Bacillati</taxon>
        <taxon>Actinomycetota</taxon>
        <taxon>Actinomycetes</taxon>
        <taxon>Micrococcales</taxon>
        <taxon>Ruaniaceae</taxon>
        <taxon>Ruania</taxon>
    </lineage>
</organism>
<dbReference type="Gene3D" id="3.30.70.270">
    <property type="match status" value="1"/>
</dbReference>
<evidence type="ECO:0000313" key="1">
    <source>
        <dbReference type="EMBL" id="SEE98988.1"/>
    </source>
</evidence>
<dbReference type="Proteomes" id="UP000199220">
    <property type="component" value="Unassembled WGS sequence"/>
</dbReference>
<dbReference type="EMBL" id="FNTX01000002">
    <property type="protein sequence ID" value="SEE98988.1"/>
    <property type="molecule type" value="Genomic_DNA"/>
</dbReference>
<keyword evidence="2" id="KW-1185">Reference proteome</keyword>
<dbReference type="InterPro" id="IPR043128">
    <property type="entry name" value="Rev_trsase/Diguanyl_cyclase"/>
</dbReference>
<proteinExistence type="predicted"/>
<evidence type="ECO:0000313" key="2">
    <source>
        <dbReference type="Proteomes" id="UP000199220"/>
    </source>
</evidence>
<dbReference type="STRING" id="648782.SAMN04488554_4166"/>
<reference evidence="2" key="1">
    <citation type="submission" date="2016-10" db="EMBL/GenBank/DDBJ databases">
        <authorList>
            <person name="Varghese N."/>
            <person name="Submissions S."/>
        </authorList>
    </citation>
    <scope>NUCLEOTIDE SEQUENCE [LARGE SCALE GENOMIC DNA]</scope>
    <source>
        <strain evidence="2">DSM 21368</strain>
    </source>
</reference>
<dbReference type="RefSeq" id="WP_089775289.1">
    <property type="nucleotide sequence ID" value="NZ_FNTX01000002.1"/>
</dbReference>
<dbReference type="OrthoDB" id="5441449at2"/>
<accession>A0A1H5NE84</accession>
<dbReference type="InterPro" id="IPR036390">
    <property type="entry name" value="WH_DNA-bd_sf"/>
</dbReference>
<dbReference type="Gene3D" id="1.10.10.10">
    <property type="entry name" value="Winged helix-like DNA-binding domain superfamily/Winged helix DNA-binding domain"/>
    <property type="match status" value="1"/>
</dbReference>